<keyword evidence="6 11" id="KW-0547">Nucleotide-binding</keyword>
<dbReference type="SUPFAM" id="SSF52540">
    <property type="entry name" value="P-loop containing nucleoside triphosphate hydrolases"/>
    <property type="match status" value="1"/>
</dbReference>
<feature type="binding site" evidence="11">
    <location>
        <position position="156"/>
    </location>
    <ligand>
        <name>substrate</name>
    </ligand>
</feature>
<reference evidence="12" key="1">
    <citation type="journal article" date="2021" name="PeerJ">
        <title>Extensive microbial diversity within the chicken gut microbiome revealed by metagenomics and culture.</title>
        <authorList>
            <person name="Gilroy R."/>
            <person name="Ravi A."/>
            <person name="Getino M."/>
            <person name="Pursley I."/>
            <person name="Horton D.L."/>
            <person name="Alikhan N.F."/>
            <person name="Baker D."/>
            <person name="Gharbi K."/>
            <person name="Hall N."/>
            <person name="Watson M."/>
            <person name="Adriaenssens E.M."/>
            <person name="Foster-Nyarko E."/>
            <person name="Jarju S."/>
            <person name="Secka A."/>
            <person name="Antonio M."/>
            <person name="Oren A."/>
            <person name="Chaudhuri R.R."/>
            <person name="La Ragione R."/>
            <person name="Hildebrand F."/>
            <person name="Pallen M.J."/>
        </authorList>
    </citation>
    <scope>NUCLEOTIDE SEQUENCE</scope>
    <source>
        <strain evidence="12">ChiHejej3B27-3195</strain>
    </source>
</reference>
<dbReference type="Pfam" id="PF01202">
    <property type="entry name" value="SKI"/>
    <property type="match status" value="1"/>
</dbReference>
<feature type="binding site" evidence="11">
    <location>
        <position position="51"/>
    </location>
    <ligand>
        <name>substrate</name>
    </ligand>
</feature>
<evidence type="ECO:0000256" key="7">
    <source>
        <dbReference type="ARBA" id="ARBA00022777"/>
    </source>
</evidence>
<evidence type="ECO:0000256" key="11">
    <source>
        <dbReference type="HAMAP-Rule" id="MF_00109"/>
    </source>
</evidence>
<comment type="similarity">
    <text evidence="2 11">Belongs to the shikimate kinase family.</text>
</comment>
<protein>
    <recommendedName>
        <fullName evidence="3 11">Shikimate kinase</fullName>
        <shortName evidence="11">SK</shortName>
        <ecNumber evidence="3 11">2.7.1.71</ecNumber>
    </recommendedName>
</protein>
<dbReference type="Proteomes" id="UP000824151">
    <property type="component" value="Unassembled WGS sequence"/>
</dbReference>
<evidence type="ECO:0000256" key="1">
    <source>
        <dbReference type="ARBA" id="ARBA00004842"/>
    </source>
</evidence>
<keyword evidence="9 11" id="KW-0057">Aromatic amino acid biosynthesis</keyword>
<dbReference type="Gene3D" id="3.40.50.300">
    <property type="entry name" value="P-loop containing nucleotide triphosphate hydrolases"/>
    <property type="match status" value="1"/>
</dbReference>
<keyword evidence="4 11" id="KW-0028">Amino-acid biosynthesis</keyword>
<feature type="binding site" evidence="11">
    <location>
        <position position="74"/>
    </location>
    <ligand>
        <name>substrate</name>
    </ligand>
</feature>
<dbReference type="CDD" id="cd00464">
    <property type="entry name" value="SK"/>
    <property type="match status" value="1"/>
</dbReference>
<dbReference type="EMBL" id="DXGD01000069">
    <property type="protein sequence ID" value="HIW98865.1"/>
    <property type="molecule type" value="Genomic_DNA"/>
</dbReference>
<name>A0A9D1S166_9MICC</name>
<keyword evidence="11" id="KW-0963">Cytoplasm</keyword>
<feature type="binding site" evidence="11">
    <location>
        <begin position="29"/>
        <end position="34"/>
    </location>
    <ligand>
        <name>ATP</name>
        <dbReference type="ChEBI" id="CHEBI:30616"/>
    </ligand>
</feature>
<evidence type="ECO:0000313" key="13">
    <source>
        <dbReference type="Proteomes" id="UP000824151"/>
    </source>
</evidence>
<evidence type="ECO:0000256" key="6">
    <source>
        <dbReference type="ARBA" id="ARBA00022741"/>
    </source>
</evidence>
<evidence type="ECO:0000256" key="10">
    <source>
        <dbReference type="ARBA" id="ARBA00048567"/>
    </source>
</evidence>
<dbReference type="HAMAP" id="MF_00109">
    <property type="entry name" value="Shikimate_kinase"/>
    <property type="match status" value="1"/>
</dbReference>
<evidence type="ECO:0000256" key="3">
    <source>
        <dbReference type="ARBA" id="ARBA00012154"/>
    </source>
</evidence>
<sequence>MPSESAPYPGDAAAASVDARNLVLIGPMGSGKSTVGAALARRVGRPHVDTDQFFVARYGPIPEFFEQFGEDRFRHEEAQIVAELLDSPRPSVISLGGGAVIREANRDALIPHIVIMLDITAEQAERRLGDGSSRPILLADPAESPLQRWQRIYTNRKQVYLDCADIVVSPEEATVEGRVDEILRRLQSPASV</sequence>
<comment type="cofactor">
    <cofactor evidence="11">
        <name>Mg(2+)</name>
        <dbReference type="ChEBI" id="CHEBI:18420"/>
    </cofactor>
    <text evidence="11">Binds 1 Mg(2+) ion per subunit.</text>
</comment>
<dbReference type="GO" id="GO:0005524">
    <property type="term" value="F:ATP binding"/>
    <property type="evidence" value="ECO:0007669"/>
    <property type="project" value="UniProtKB-UniRule"/>
</dbReference>
<dbReference type="PANTHER" id="PTHR21087">
    <property type="entry name" value="SHIKIMATE KINASE"/>
    <property type="match status" value="1"/>
</dbReference>
<dbReference type="AlphaFoldDB" id="A0A9D1S166"/>
<dbReference type="GO" id="GO:0008652">
    <property type="term" value="P:amino acid biosynthetic process"/>
    <property type="evidence" value="ECO:0007669"/>
    <property type="project" value="UniProtKB-KW"/>
</dbReference>
<evidence type="ECO:0000256" key="2">
    <source>
        <dbReference type="ARBA" id="ARBA00006997"/>
    </source>
</evidence>
<keyword evidence="7 11" id="KW-0418">Kinase</keyword>
<comment type="caution">
    <text evidence="12">The sequence shown here is derived from an EMBL/GenBank/DDBJ whole genome shotgun (WGS) entry which is preliminary data.</text>
</comment>
<feature type="binding site" evidence="11">
    <location>
        <position position="97"/>
    </location>
    <ligand>
        <name>substrate</name>
    </ligand>
</feature>
<organism evidence="12 13">
    <name type="scientific">Candidatus Nesterenkonia stercoripullorum</name>
    <dbReference type="NCBI Taxonomy" id="2838701"/>
    <lineage>
        <taxon>Bacteria</taxon>
        <taxon>Bacillati</taxon>
        <taxon>Actinomycetota</taxon>
        <taxon>Actinomycetes</taxon>
        <taxon>Micrococcales</taxon>
        <taxon>Micrococcaceae</taxon>
        <taxon>Nesterenkonia</taxon>
    </lineage>
</organism>
<comment type="catalytic activity">
    <reaction evidence="10 11">
        <text>shikimate + ATP = 3-phosphoshikimate + ADP + H(+)</text>
        <dbReference type="Rhea" id="RHEA:13121"/>
        <dbReference type="ChEBI" id="CHEBI:15378"/>
        <dbReference type="ChEBI" id="CHEBI:30616"/>
        <dbReference type="ChEBI" id="CHEBI:36208"/>
        <dbReference type="ChEBI" id="CHEBI:145989"/>
        <dbReference type="ChEBI" id="CHEBI:456216"/>
        <dbReference type="EC" id="2.7.1.71"/>
    </reaction>
</comment>
<comment type="subcellular location">
    <subcellularLocation>
        <location evidence="11">Cytoplasm</location>
    </subcellularLocation>
</comment>
<dbReference type="EC" id="2.7.1.71" evidence="3 11"/>
<proteinExistence type="inferred from homology"/>
<comment type="pathway">
    <text evidence="1 11">Metabolic intermediate biosynthesis; chorismate biosynthesis; chorismate from D-erythrose 4-phosphate and phosphoenolpyruvate: step 5/7.</text>
</comment>
<evidence type="ECO:0000256" key="8">
    <source>
        <dbReference type="ARBA" id="ARBA00022840"/>
    </source>
</evidence>
<dbReference type="GO" id="GO:0004765">
    <property type="term" value="F:shikimate kinase activity"/>
    <property type="evidence" value="ECO:0007669"/>
    <property type="project" value="UniProtKB-UniRule"/>
</dbReference>
<dbReference type="PROSITE" id="PS01128">
    <property type="entry name" value="SHIKIMATE_KINASE"/>
    <property type="match status" value="1"/>
</dbReference>
<comment type="subunit">
    <text evidence="11">Monomer.</text>
</comment>
<feature type="binding site" evidence="11">
    <location>
        <position position="33"/>
    </location>
    <ligand>
        <name>Mg(2+)</name>
        <dbReference type="ChEBI" id="CHEBI:18420"/>
    </ligand>
</feature>
<evidence type="ECO:0000256" key="9">
    <source>
        <dbReference type="ARBA" id="ARBA00023141"/>
    </source>
</evidence>
<dbReference type="GO" id="GO:0005829">
    <property type="term" value="C:cytosol"/>
    <property type="evidence" value="ECO:0007669"/>
    <property type="project" value="TreeGrafter"/>
</dbReference>
<dbReference type="InterPro" id="IPR023000">
    <property type="entry name" value="Shikimate_kinase_CS"/>
</dbReference>
<dbReference type="GO" id="GO:0009423">
    <property type="term" value="P:chorismate biosynthetic process"/>
    <property type="evidence" value="ECO:0007669"/>
    <property type="project" value="UniProtKB-UniRule"/>
</dbReference>
<dbReference type="InterPro" id="IPR027417">
    <property type="entry name" value="P-loop_NTPase"/>
</dbReference>
<comment type="function">
    <text evidence="11">Catalyzes the specific phosphorylation of the 3-hydroxyl group of shikimic acid using ATP as a cosubstrate.</text>
</comment>
<dbReference type="PANTHER" id="PTHR21087:SF16">
    <property type="entry name" value="SHIKIMATE KINASE 1, CHLOROPLASTIC"/>
    <property type="match status" value="1"/>
</dbReference>
<keyword evidence="11" id="KW-0479">Metal-binding</keyword>
<evidence type="ECO:0000256" key="5">
    <source>
        <dbReference type="ARBA" id="ARBA00022679"/>
    </source>
</evidence>
<dbReference type="InterPro" id="IPR000623">
    <property type="entry name" value="Shikimate_kinase/TSH1"/>
</dbReference>
<feature type="binding site" evidence="11">
    <location>
        <position position="134"/>
    </location>
    <ligand>
        <name>ATP</name>
        <dbReference type="ChEBI" id="CHEBI:30616"/>
    </ligand>
</feature>
<keyword evidence="5 11" id="KW-0808">Transferase</keyword>
<reference evidence="12" key="2">
    <citation type="submission" date="2021-04" db="EMBL/GenBank/DDBJ databases">
        <authorList>
            <person name="Gilroy R."/>
        </authorList>
    </citation>
    <scope>NUCLEOTIDE SEQUENCE</scope>
    <source>
        <strain evidence="12">ChiHejej3B27-3195</strain>
    </source>
</reference>
<dbReference type="InterPro" id="IPR031322">
    <property type="entry name" value="Shikimate/glucono_kinase"/>
</dbReference>
<evidence type="ECO:0000256" key="4">
    <source>
        <dbReference type="ARBA" id="ARBA00022605"/>
    </source>
</evidence>
<comment type="caution">
    <text evidence="11">Lacks conserved residue(s) required for the propagation of feature annotation.</text>
</comment>
<accession>A0A9D1S166</accession>
<gene>
    <name evidence="11" type="primary">aroK</name>
    <name evidence="12" type="ORF">H9871_01845</name>
</gene>
<dbReference type="GO" id="GO:0009073">
    <property type="term" value="P:aromatic amino acid family biosynthetic process"/>
    <property type="evidence" value="ECO:0007669"/>
    <property type="project" value="UniProtKB-KW"/>
</dbReference>
<keyword evidence="8 11" id="KW-0067">ATP-binding</keyword>
<evidence type="ECO:0000313" key="12">
    <source>
        <dbReference type="EMBL" id="HIW98865.1"/>
    </source>
</evidence>
<dbReference type="GO" id="GO:0000287">
    <property type="term" value="F:magnesium ion binding"/>
    <property type="evidence" value="ECO:0007669"/>
    <property type="project" value="UniProtKB-UniRule"/>
</dbReference>
<dbReference type="PRINTS" id="PR01100">
    <property type="entry name" value="SHIKIMTKNASE"/>
</dbReference>
<keyword evidence="11" id="KW-0460">Magnesium</keyword>